<dbReference type="EMBL" id="CP101990">
    <property type="protein sequence ID" value="UUI68122.1"/>
    <property type="molecule type" value="Genomic_DNA"/>
</dbReference>
<dbReference type="RefSeq" id="WP_232419257.1">
    <property type="nucleotide sequence ID" value="NZ_CP101990.1"/>
</dbReference>
<keyword evidence="2" id="KW-1133">Transmembrane helix</keyword>
<accession>A0ABY5KG60</accession>
<sequence length="164" mass="18233">MASTKRPRIPDLGRPEVTELEFGRTTHRVAEVEPMDVDGVRTMTIGTIGWGIVAIALLPFWGNLQDQGRTWWLWTAIAGLGLGLMGIEYCKRRRDALLERQAEAPEAKKTPEVTKTPRAEKAPKTAKTPKTEKTRAPGAQQAEVAPPAESSEPTERPIGRRRRN</sequence>
<keyword evidence="2" id="KW-0812">Transmembrane</keyword>
<feature type="region of interest" description="Disordered" evidence="1">
    <location>
        <begin position="100"/>
        <end position="164"/>
    </location>
</feature>
<dbReference type="Proteomes" id="UP001315860">
    <property type="component" value="Chromosome"/>
</dbReference>
<evidence type="ECO:0000313" key="4">
    <source>
        <dbReference type="Proteomes" id="UP001315860"/>
    </source>
</evidence>
<evidence type="ECO:0000256" key="2">
    <source>
        <dbReference type="SAM" id="Phobius"/>
    </source>
</evidence>
<feature type="transmembrane region" description="Helical" evidence="2">
    <location>
        <begin position="45"/>
        <end position="64"/>
    </location>
</feature>
<reference evidence="3 4" key="1">
    <citation type="submission" date="2022-07" db="EMBL/GenBank/DDBJ databases">
        <title>Novel species in genus Aeromicrobium.</title>
        <authorList>
            <person name="Ye L."/>
        </authorList>
    </citation>
    <scope>NUCLEOTIDE SEQUENCE [LARGE SCALE GENOMIC DNA]</scope>
    <source>
        <strain evidence="4">zg-Y50</strain>
    </source>
</reference>
<evidence type="ECO:0000256" key="1">
    <source>
        <dbReference type="SAM" id="MobiDB-lite"/>
    </source>
</evidence>
<evidence type="ECO:0000313" key="3">
    <source>
        <dbReference type="EMBL" id="UUI68122.1"/>
    </source>
</evidence>
<feature type="compositionally biased region" description="Basic and acidic residues" evidence="1">
    <location>
        <begin position="100"/>
        <end position="135"/>
    </location>
</feature>
<gene>
    <name evidence="3" type="ORF">NP095_13050</name>
</gene>
<organism evidence="3 4">
    <name type="scientific">Aeromicrobium duanguangcaii</name>
    <dbReference type="NCBI Taxonomy" id="2968086"/>
    <lineage>
        <taxon>Bacteria</taxon>
        <taxon>Bacillati</taxon>
        <taxon>Actinomycetota</taxon>
        <taxon>Actinomycetes</taxon>
        <taxon>Propionibacteriales</taxon>
        <taxon>Nocardioidaceae</taxon>
        <taxon>Aeromicrobium</taxon>
    </lineage>
</organism>
<name>A0ABY5KG60_9ACTN</name>
<protein>
    <submittedName>
        <fullName evidence="3">DUF2530 domain-containing protein</fullName>
    </submittedName>
</protein>
<keyword evidence="4" id="KW-1185">Reference proteome</keyword>
<feature type="transmembrane region" description="Helical" evidence="2">
    <location>
        <begin position="70"/>
        <end position="90"/>
    </location>
</feature>
<keyword evidence="2" id="KW-0472">Membrane</keyword>
<proteinExistence type="predicted"/>